<organism evidence="2">
    <name type="scientific">hydrothermal vent metagenome</name>
    <dbReference type="NCBI Taxonomy" id="652676"/>
    <lineage>
        <taxon>unclassified sequences</taxon>
        <taxon>metagenomes</taxon>
        <taxon>ecological metagenomes</taxon>
    </lineage>
</organism>
<evidence type="ECO:0000256" key="1">
    <source>
        <dbReference type="SAM" id="Phobius"/>
    </source>
</evidence>
<accession>A0A3B1DQ52</accession>
<reference evidence="2" key="1">
    <citation type="submission" date="2018-06" db="EMBL/GenBank/DDBJ databases">
        <authorList>
            <person name="Zhirakovskaya E."/>
        </authorList>
    </citation>
    <scope>NUCLEOTIDE SEQUENCE</scope>
</reference>
<evidence type="ECO:0000313" key="2">
    <source>
        <dbReference type="EMBL" id="VAX40981.1"/>
    </source>
</evidence>
<gene>
    <name evidence="2" type="ORF">MNBD_PLANCTO02-134</name>
</gene>
<keyword evidence="1" id="KW-0472">Membrane</keyword>
<feature type="transmembrane region" description="Helical" evidence="1">
    <location>
        <begin position="15"/>
        <end position="36"/>
    </location>
</feature>
<name>A0A3B1DQ52_9ZZZZ</name>
<keyword evidence="1" id="KW-1133">Transmembrane helix</keyword>
<proteinExistence type="predicted"/>
<protein>
    <submittedName>
        <fullName evidence="2">Uncharacterized protein</fullName>
    </submittedName>
</protein>
<dbReference type="AlphaFoldDB" id="A0A3B1DQ52"/>
<dbReference type="EMBL" id="UOGL01000501">
    <property type="protein sequence ID" value="VAX40981.1"/>
    <property type="molecule type" value="Genomic_DNA"/>
</dbReference>
<keyword evidence="1" id="KW-0812">Transmembrane</keyword>
<sequence length="254" mass="28639">MPALYFFDSISRNSFLLGVVCGLLAWGLWVLVRLLIDAKVTRASGDILSYDLDSPQDQAAKEVVDACKKRLRFQKSLNPDWLGPLIEEVPPLITAIATCYYPDAENPLMAPGLSQFSRAIHRASKDVSHFLENRRVGRLIDVSASRAVKTWETSRDWATNDKMQTANKWYKRVRPFMQAIAYNSPLMWGSIITRNIAIRALQPAIVGLIARRAIELYSGRIPDDNFGEPLSEEEILNEELKQAEAAEQVDTTDE</sequence>